<dbReference type="Proteomes" id="UP000886595">
    <property type="component" value="Unassembled WGS sequence"/>
</dbReference>
<feature type="region of interest" description="Disordered" evidence="1">
    <location>
        <begin position="45"/>
        <end position="105"/>
    </location>
</feature>
<keyword evidence="2" id="KW-1133">Transmembrane helix</keyword>
<feature type="transmembrane region" description="Helical" evidence="2">
    <location>
        <begin position="21"/>
        <end position="41"/>
    </location>
</feature>
<accession>A0A8X7S9P9</accession>
<dbReference type="PANTHER" id="PTHR34545">
    <property type="entry name" value="CLAVATA3/ESR (CLE)-RELATED PROTEIN 22"/>
    <property type="match status" value="1"/>
</dbReference>
<dbReference type="OrthoDB" id="1080769at2759"/>
<dbReference type="PANTHER" id="PTHR34545:SF7">
    <property type="entry name" value="CLAVATA3_ESR (CLE)-RELATED PROTEIN 16"/>
    <property type="match status" value="1"/>
</dbReference>
<protein>
    <submittedName>
        <fullName evidence="3">Uncharacterized protein</fullName>
    </submittedName>
</protein>
<evidence type="ECO:0000313" key="3">
    <source>
        <dbReference type="EMBL" id="KAG2302088.1"/>
    </source>
</evidence>
<organism evidence="3 4">
    <name type="scientific">Brassica carinata</name>
    <name type="common">Ethiopian mustard</name>
    <name type="synonym">Abyssinian cabbage</name>
    <dbReference type="NCBI Taxonomy" id="52824"/>
    <lineage>
        <taxon>Eukaryota</taxon>
        <taxon>Viridiplantae</taxon>
        <taxon>Streptophyta</taxon>
        <taxon>Embryophyta</taxon>
        <taxon>Tracheophyta</taxon>
        <taxon>Spermatophyta</taxon>
        <taxon>Magnoliopsida</taxon>
        <taxon>eudicotyledons</taxon>
        <taxon>Gunneridae</taxon>
        <taxon>Pentapetalae</taxon>
        <taxon>rosids</taxon>
        <taxon>malvids</taxon>
        <taxon>Brassicales</taxon>
        <taxon>Brassicaceae</taxon>
        <taxon>Brassiceae</taxon>
        <taxon>Brassica</taxon>
    </lineage>
</organism>
<name>A0A8X7S9P9_BRACI</name>
<dbReference type="AlphaFoldDB" id="A0A8X7S9P9"/>
<proteinExistence type="predicted"/>
<gene>
    <name evidence="3" type="ORF">Bca52824_030739</name>
</gene>
<sequence length="105" mass="12188">MEDSVRKKHIDRRGRTRAAASTMFLWGILIFTQFSLSSSALSPDQYYHQPYPSPRKVGPFHKTTSFQSPRASVSFTSERQDEENRDDVYKDDKRFVHTGPNPLHN</sequence>
<evidence type="ECO:0000256" key="1">
    <source>
        <dbReference type="SAM" id="MobiDB-lite"/>
    </source>
</evidence>
<dbReference type="EMBL" id="JAAMPC010000007">
    <property type="protein sequence ID" value="KAG2302088.1"/>
    <property type="molecule type" value="Genomic_DNA"/>
</dbReference>
<evidence type="ECO:0000256" key="2">
    <source>
        <dbReference type="SAM" id="Phobius"/>
    </source>
</evidence>
<feature type="compositionally biased region" description="Basic and acidic residues" evidence="1">
    <location>
        <begin position="86"/>
        <end position="95"/>
    </location>
</feature>
<evidence type="ECO:0000313" key="4">
    <source>
        <dbReference type="Proteomes" id="UP000886595"/>
    </source>
</evidence>
<feature type="compositionally biased region" description="Polar residues" evidence="1">
    <location>
        <begin position="62"/>
        <end position="77"/>
    </location>
</feature>
<keyword evidence="2" id="KW-0472">Membrane</keyword>
<dbReference type="GO" id="GO:0048731">
    <property type="term" value="P:system development"/>
    <property type="evidence" value="ECO:0007669"/>
    <property type="project" value="InterPro"/>
</dbReference>
<keyword evidence="4" id="KW-1185">Reference proteome</keyword>
<keyword evidence="2" id="KW-0812">Transmembrane</keyword>
<comment type="caution">
    <text evidence="3">The sequence shown here is derived from an EMBL/GenBank/DDBJ whole genome shotgun (WGS) entry which is preliminary data.</text>
</comment>
<dbReference type="InterPro" id="IPR033249">
    <property type="entry name" value="CLE_plant"/>
</dbReference>
<reference evidence="3 4" key="1">
    <citation type="submission" date="2020-02" db="EMBL/GenBank/DDBJ databases">
        <authorList>
            <person name="Ma Q."/>
            <person name="Huang Y."/>
            <person name="Song X."/>
            <person name="Pei D."/>
        </authorList>
    </citation>
    <scope>NUCLEOTIDE SEQUENCE [LARGE SCALE GENOMIC DNA]</scope>
    <source>
        <strain evidence="3">Sxm20200214</strain>
        <tissue evidence="3">Leaf</tissue>
    </source>
</reference>